<organism evidence="1 2">
    <name type="scientific">Chenggangzhangella methanolivorans</name>
    <dbReference type="NCBI Taxonomy" id="1437009"/>
    <lineage>
        <taxon>Bacteria</taxon>
        <taxon>Pseudomonadati</taxon>
        <taxon>Pseudomonadota</taxon>
        <taxon>Alphaproteobacteria</taxon>
        <taxon>Hyphomicrobiales</taxon>
        <taxon>Methylopilaceae</taxon>
        <taxon>Chenggangzhangella</taxon>
    </lineage>
</organism>
<gene>
    <name evidence="1" type="ORF">K6K41_20315</name>
</gene>
<protein>
    <submittedName>
        <fullName evidence="1">Uncharacterized protein</fullName>
    </submittedName>
</protein>
<dbReference type="EMBL" id="CP081869">
    <property type="protein sequence ID" value="QZN99159.1"/>
    <property type="molecule type" value="Genomic_DNA"/>
</dbReference>
<sequence length="149" mass="16082">MAASVGQGRYAMERRRGTSLAAPQLSAAHVLGLQAGTIGLLAAPKIPIALGKRAPGVGAEGVGYVPRVDAAAASLRRFDTFVPAVPKFDYFNWTTNRPEIAAACIDEEKYDRNIANNTFYKFRTSGCQSSKIFTFYGPSFSGKKKQTED</sequence>
<accession>A0A9E6R8B7</accession>
<keyword evidence="2" id="KW-1185">Reference proteome</keyword>
<dbReference type="KEGG" id="cmet:K6K41_20315"/>
<dbReference type="RefSeq" id="WP_261402190.1">
    <property type="nucleotide sequence ID" value="NZ_CP081869.1"/>
</dbReference>
<evidence type="ECO:0000313" key="1">
    <source>
        <dbReference type="EMBL" id="QZN99159.1"/>
    </source>
</evidence>
<dbReference type="AlphaFoldDB" id="A0A9E6R8B7"/>
<proteinExistence type="predicted"/>
<name>A0A9E6R8B7_9HYPH</name>
<dbReference type="Proteomes" id="UP000825701">
    <property type="component" value="Chromosome"/>
</dbReference>
<reference evidence="1" key="1">
    <citation type="submission" date="2021-08" db="EMBL/GenBank/DDBJ databases">
        <authorList>
            <person name="Zhang H."/>
            <person name="Xu M."/>
            <person name="Yu Z."/>
            <person name="Yang L."/>
            <person name="Cai Y."/>
        </authorList>
    </citation>
    <scope>NUCLEOTIDE SEQUENCE</scope>
    <source>
        <strain evidence="1">CHL1</strain>
    </source>
</reference>
<evidence type="ECO:0000313" key="2">
    <source>
        <dbReference type="Proteomes" id="UP000825701"/>
    </source>
</evidence>